<evidence type="ECO:0000313" key="1">
    <source>
        <dbReference type="EMBL" id="STQ80902.1"/>
    </source>
</evidence>
<organism evidence="1 2">
    <name type="scientific">Hafnia alvei</name>
    <dbReference type="NCBI Taxonomy" id="569"/>
    <lineage>
        <taxon>Bacteria</taxon>
        <taxon>Pseudomonadati</taxon>
        <taxon>Pseudomonadota</taxon>
        <taxon>Gammaproteobacteria</taxon>
        <taxon>Enterobacterales</taxon>
        <taxon>Hafniaceae</taxon>
        <taxon>Hafnia</taxon>
    </lineage>
</organism>
<gene>
    <name evidence="1" type="ORF">NCTC8105_03032</name>
</gene>
<dbReference type="EMBL" id="UGHP01000001">
    <property type="protein sequence ID" value="STQ80902.1"/>
    <property type="molecule type" value="Genomic_DNA"/>
</dbReference>
<proteinExistence type="predicted"/>
<name>A0A377PLD6_HAFAL</name>
<evidence type="ECO:0000313" key="2">
    <source>
        <dbReference type="Proteomes" id="UP000254821"/>
    </source>
</evidence>
<reference evidence="1 2" key="1">
    <citation type="submission" date="2018-06" db="EMBL/GenBank/DDBJ databases">
        <authorList>
            <consortium name="Pathogen Informatics"/>
            <person name="Doyle S."/>
        </authorList>
    </citation>
    <scope>NUCLEOTIDE SEQUENCE [LARGE SCALE GENOMIC DNA]</scope>
    <source>
        <strain evidence="1 2">NCTC8105</strain>
    </source>
</reference>
<protein>
    <submittedName>
        <fullName evidence="1">Uncharacterized protein</fullName>
    </submittedName>
</protein>
<dbReference type="Proteomes" id="UP000254821">
    <property type="component" value="Unassembled WGS sequence"/>
</dbReference>
<dbReference type="AlphaFoldDB" id="A0A377PLD6"/>
<accession>A0A377PLD6</accession>
<sequence>MIFPLINTGIFLFDMNNSIAKGLIKNEKCLFNVNYDDEKMSAIGLTI</sequence>